<dbReference type="InterPro" id="IPR011049">
    <property type="entry name" value="Serralysin-like_metalloprot_C"/>
</dbReference>
<dbReference type="AlphaFoldDB" id="A0A8J7WBW5"/>
<organism evidence="3 4">
    <name type="scientific">Thetidibacter halocola</name>
    <dbReference type="NCBI Taxonomy" id="2827239"/>
    <lineage>
        <taxon>Bacteria</taxon>
        <taxon>Pseudomonadati</taxon>
        <taxon>Pseudomonadota</taxon>
        <taxon>Alphaproteobacteria</taxon>
        <taxon>Rhodobacterales</taxon>
        <taxon>Roseobacteraceae</taxon>
        <taxon>Thetidibacter</taxon>
    </lineage>
</organism>
<keyword evidence="2" id="KW-0964">Secreted</keyword>
<dbReference type="PRINTS" id="PR00313">
    <property type="entry name" value="CABNDNGRPT"/>
</dbReference>
<comment type="subcellular location">
    <subcellularLocation>
        <location evidence="1">Secreted</location>
    </subcellularLocation>
</comment>
<dbReference type="PANTHER" id="PTHR38340">
    <property type="entry name" value="S-LAYER PROTEIN"/>
    <property type="match status" value="1"/>
</dbReference>
<sequence length="296" mass="29381">MGNLLEGNDGANRLDGAGGADTLLGGLGADTLRGGAGNDYYAAVEAADVIEELAGGGNDTVETGAFDLVLGANVEAGVLTGTLNLRLDGNALDNALTGNAGANVIYGYDGADTIFSFGGDDTLYGGSGNDRMGGGDGADAVYGADGSDTLYGGTGADTMYGGAGADELYGGDGDDGLYGANGADLLFGGLGADVFQFNDLAVVDGPAVADRIVDFTRADGDVIDLAPIDADGAAWNGDSAFDFIGTAAFSSTKRELRYEIGTEDTTVLADLDGDGAADLTITLTGLHALTAGDFDL</sequence>
<dbReference type="PANTHER" id="PTHR38340:SF1">
    <property type="entry name" value="S-LAYER PROTEIN"/>
    <property type="match status" value="1"/>
</dbReference>
<dbReference type="EMBL" id="JAGTUU010000004">
    <property type="protein sequence ID" value="MBS0124705.1"/>
    <property type="molecule type" value="Genomic_DNA"/>
</dbReference>
<dbReference type="GO" id="GO:0005615">
    <property type="term" value="C:extracellular space"/>
    <property type="evidence" value="ECO:0007669"/>
    <property type="project" value="InterPro"/>
</dbReference>
<dbReference type="InterPro" id="IPR050557">
    <property type="entry name" value="RTX_toxin/Mannuronan_C5-epim"/>
</dbReference>
<protein>
    <recommendedName>
        <fullName evidence="5">Peptidase M10 serralysin C-terminal domain-containing protein</fullName>
    </recommendedName>
</protein>
<dbReference type="Gene3D" id="2.150.10.10">
    <property type="entry name" value="Serralysin-like metalloprotease, C-terminal"/>
    <property type="match status" value="2"/>
</dbReference>
<reference evidence="3" key="1">
    <citation type="submission" date="2021-04" db="EMBL/GenBank/DDBJ databases">
        <authorList>
            <person name="Yoon J."/>
        </authorList>
    </citation>
    <scope>NUCLEOTIDE SEQUENCE</scope>
    <source>
        <strain evidence="3">KMU-90</strain>
    </source>
</reference>
<name>A0A8J7WBW5_9RHOB</name>
<dbReference type="PROSITE" id="PS00330">
    <property type="entry name" value="HEMOLYSIN_CALCIUM"/>
    <property type="match status" value="2"/>
</dbReference>
<evidence type="ECO:0000313" key="3">
    <source>
        <dbReference type="EMBL" id="MBS0124705.1"/>
    </source>
</evidence>
<evidence type="ECO:0000256" key="1">
    <source>
        <dbReference type="ARBA" id="ARBA00004613"/>
    </source>
</evidence>
<comment type="caution">
    <text evidence="3">The sequence shown here is derived from an EMBL/GenBank/DDBJ whole genome shotgun (WGS) entry which is preliminary data.</text>
</comment>
<dbReference type="Pfam" id="PF00353">
    <property type="entry name" value="HemolysinCabind"/>
    <property type="match status" value="4"/>
</dbReference>
<proteinExistence type="predicted"/>
<evidence type="ECO:0000256" key="2">
    <source>
        <dbReference type="ARBA" id="ARBA00022525"/>
    </source>
</evidence>
<evidence type="ECO:0008006" key="5">
    <source>
        <dbReference type="Google" id="ProtNLM"/>
    </source>
</evidence>
<dbReference type="InterPro" id="IPR001343">
    <property type="entry name" value="Hemolysn_Ca-bd"/>
</dbReference>
<evidence type="ECO:0000313" key="4">
    <source>
        <dbReference type="Proteomes" id="UP000681356"/>
    </source>
</evidence>
<dbReference type="InterPro" id="IPR018511">
    <property type="entry name" value="Hemolysin-typ_Ca-bd_CS"/>
</dbReference>
<dbReference type="Proteomes" id="UP000681356">
    <property type="component" value="Unassembled WGS sequence"/>
</dbReference>
<dbReference type="GO" id="GO:0005509">
    <property type="term" value="F:calcium ion binding"/>
    <property type="evidence" value="ECO:0007669"/>
    <property type="project" value="InterPro"/>
</dbReference>
<accession>A0A8J7WBW5</accession>
<gene>
    <name evidence="3" type="ORF">KB874_11205</name>
</gene>
<dbReference type="SUPFAM" id="SSF51120">
    <property type="entry name" value="beta-Roll"/>
    <property type="match status" value="3"/>
</dbReference>
<keyword evidence="4" id="KW-1185">Reference proteome</keyword>